<accession>A0AAV9EC07</accession>
<feature type="domain" description="25S rRNA (uridine-N(3))-methyltransferase BMT5-like" evidence="1">
    <location>
        <begin position="27"/>
        <end position="116"/>
    </location>
</feature>
<evidence type="ECO:0000313" key="3">
    <source>
        <dbReference type="Proteomes" id="UP001180020"/>
    </source>
</evidence>
<dbReference type="GO" id="GO:0070042">
    <property type="term" value="F:rRNA (uridine-N3-)-methyltransferase activity"/>
    <property type="evidence" value="ECO:0007669"/>
    <property type="project" value="InterPro"/>
</dbReference>
<reference evidence="2" key="2">
    <citation type="submission" date="2023-06" db="EMBL/GenBank/DDBJ databases">
        <authorList>
            <person name="Ma L."/>
            <person name="Liu K.-W."/>
            <person name="Li Z."/>
            <person name="Hsiao Y.-Y."/>
            <person name="Qi Y."/>
            <person name="Fu T."/>
            <person name="Tang G."/>
            <person name="Zhang D."/>
            <person name="Sun W.-H."/>
            <person name="Liu D.-K."/>
            <person name="Li Y."/>
            <person name="Chen G.-Z."/>
            <person name="Liu X.-D."/>
            <person name="Liao X.-Y."/>
            <person name="Jiang Y.-T."/>
            <person name="Yu X."/>
            <person name="Hao Y."/>
            <person name="Huang J."/>
            <person name="Zhao X.-W."/>
            <person name="Ke S."/>
            <person name="Chen Y.-Y."/>
            <person name="Wu W.-L."/>
            <person name="Hsu J.-L."/>
            <person name="Lin Y.-F."/>
            <person name="Huang M.-D."/>
            <person name="Li C.-Y."/>
            <person name="Huang L."/>
            <person name="Wang Z.-W."/>
            <person name="Zhao X."/>
            <person name="Zhong W.-Y."/>
            <person name="Peng D.-H."/>
            <person name="Ahmad S."/>
            <person name="Lan S."/>
            <person name="Zhang J.-S."/>
            <person name="Tsai W.-C."/>
            <person name="Van De Peer Y."/>
            <person name="Liu Z.-J."/>
        </authorList>
    </citation>
    <scope>NUCLEOTIDE SEQUENCE</scope>
    <source>
        <strain evidence="2">CP</strain>
        <tissue evidence="2">Leaves</tissue>
    </source>
</reference>
<comment type="caution">
    <text evidence="2">The sequence shown here is derived from an EMBL/GenBank/DDBJ whole genome shotgun (WGS) entry which is preliminary data.</text>
</comment>
<proteinExistence type="predicted"/>
<evidence type="ECO:0000259" key="1">
    <source>
        <dbReference type="Pfam" id="PF10354"/>
    </source>
</evidence>
<gene>
    <name evidence="2" type="ORF">QJS10_CPA08g01859</name>
</gene>
<dbReference type="PANTHER" id="PTHR11538">
    <property type="entry name" value="PHENYLALANYL-TRNA SYNTHETASE"/>
    <property type="match status" value="1"/>
</dbReference>
<dbReference type="GO" id="GO:0005737">
    <property type="term" value="C:cytoplasm"/>
    <property type="evidence" value="ECO:0007669"/>
    <property type="project" value="TreeGrafter"/>
</dbReference>
<dbReference type="EMBL" id="JAUJYO010000008">
    <property type="protein sequence ID" value="KAK1311120.1"/>
    <property type="molecule type" value="Genomic_DNA"/>
</dbReference>
<dbReference type="GO" id="GO:0070475">
    <property type="term" value="P:rRNA base methylation"/>
    <property type="evidence" value="ECO:0007669"/>
    <property type="project" value="InterPro"/>
</dbReference>
<dbReference type="PANTHER" id="PTHR11538:SF64">
    <property type="entry name" value="25S RRNA (URIDINE-N(3))-METHYLTRANSFERASE BMT5-LIKE DOMAIN-CONTAINING PROTEIN"/>
    <property type="match status" value="1"/>
</dbReference>
<dbReference type="Proteomes" id="UP001180020">
    <property type="component" value="Unassembled WGS sequence"/>
</dbReference>
<reference evidence="2" key="1">
    <citation type="journal article" date="2023" name="Nat. Commun.">
        <title>Diploid and tetraploid genomes of Acorus and the evolution of monocots.</title>
        <authorList>
            <person name="Ma L."/>
            <person name="Liu K.W."/>
            <person name="Li Z."/>
            <person name="Hsiao Y.Y."/>
            <person name="Qi Y."/>
            <person name="Fu T."/>
            <person name="Tang G.D."/>
            <person name="Zhang D."/>
            <person name="Sun W.H."/>
            <person name="Liu D.K."/>
            <person name="Li Y."/>
            <person name="Chen G.Z."/>
            <person name="Liu X.D."/>
            <person name="Liao X.Y."/>
            <person name="Jiang Y.T."/>
            <person name="Yu X."/>
            <person name="Hao Y."/>
            <person name="Huang J."/>
            <person name="Zhao X.W."/>
            <person name="Ke S."/>
            <person name="Chen Y.Y."/>
            <person name="Wu W.L."/>
            <person name="Hsu J.L."/>
            <person name="Lin Y.F."/>
            <person name="Huang M.D."/>
            <person name="Li C.Y."/>
            <person name="Huang L."/>
            <person name="Wang Z.W."/>
            <person name="Zhao X."/>
            <person name="Zhong W.Y."/>
            <person name="Peng D.H."/>
            <person name="Ahmad S."/>
            <person name="Lan S."/>
            <person name="Zhang J.S."/>
            <person name="Tsai W.C."/>
            <person name="Van de Peer Y."/>
            <person name="Liu Z.J."/>
        </authorList>
    </citation>
    <scope>NUCLEOTIDE SEQUENCE</scope>
    <source>
        <strain evidence="2">CP</strain>
    </source>
</reference>
<evidence type="ECO:0000313" key="2">
    <source>
        <dbReference type="EMBL" id="KAK1311120.1"/>
    </source>
</evidence>
<protein>
    <recommendedName>
        <fullName evidence="1">25S rRNA (uridine-N(3))-methyltransferase BMT5-like domain-containing protein</fullName>
    </recommendedName>
</protein>
<keyword evidence="3" id="KW-1185">Reference proteome</keyword>
<organism evidence="2 3">
    <name type="scientific">Acorus calamus</name>
    <name type="common">Sweet flag</name>
    <dbReference type="NCBI Taxonomy" id="4465"/>
    <lineage>
        <taxon>Eukaryota</taxon>
        <taxon>Viridiplantae</taxon>
        <taxon>Streptophyta</taxon>
        <taxon>Embryophyta</taxon>
        <taxon>Tracheophyta</taxon>
        <taxon>Spermatophyta</taxon>
        <taxon>Magnoliopsida</taxon>
        <taxon>Liliopsida</taxon>
        <taxon>Acoraceae</taxon>
        <taxon>Acorus</taxon>
    </lineage>
</organism>
<dbReference type="AlphaFoldDB" id="A0AAV9EC07"/>
<name>A0AAV9EC07_ACOCL</name>
<dbReference type="Pfam" id="PF10354">
    <property type="entry name" value="BMT5-like"/>
    <property type="match status" value="1"/>
</dbReference>
<dbReference type="InterPro" id="IPR019446">
    <property type="entry name" value="BMT5-like"/>
</dbReference>
<sequence length="126" mass="14742">MSDQLLTPKDVQVVRKFNHYESSQKILLVGEGDFSFSLCLARVFGSASNIVATSLDTEGVLHKKHWRSVEHIEELKRLKCEVLHGIDVHNMNREFRLIRRSFDRIIFSFPHAGHYNVREHITWVIE</sequence>